<evidence type="ECO:0000313" key="2">
    <source>
        <dbReference type="Proteomes" id="UP000275267"/>
    </source>
</evidence>
<keyword evidence="2" id="KW-1185">Reference proteome</keyword>
<organism evidence="1 2">
    <name type="scientific">Panicum miliaceum</name>
    <name type="common">Proso millet</name>
    <name type="synonym">Broomcorn millet</name>
    <dbReference type="NCBI Taxonomy" id="4540"/>
    <lineage>
        <taxon>Eukaryota</taxon>
        <taxon>Viridiplantae</taxon>
        <taxon>Streptophyta</taxon>
        <taxon>Embryophyta</taxon>
        <taxon>Tracheophyta</taxon>
        <taxon>Spermatophyta</taxon>
        <taxon>Magnoliopsida</taxon>
        <taxon>Liliopsida</taxon>
        <taxon>Poales</taxon>
        <taxon>Poaceae</taxon>
        <taxon>PACMAD clade</taxon>
        <taxon>Panicoideae</taxon>
        <taxon>Panicodae</taxon>
        <taxon>Paniceae</taxon>
        <taxon>Panicinae</taxon>
        <taxon>Panicum</taxon>
        <taxon>Panicum sect. Panicum</taxon>
    </lineage>
</organism>
<reference evidence="2" key="1">
    <citation type="journal article" date="2019" name="Nat. Commun.">
        <title>The genome of broomcorn millet.</title>
        <authorList>
            <person name="Zou C."/>
            <person name="Miki D."/>
            <person name="Li D."/>
            <person name="Tang Q."/>
            <person name="Xiao L."/>
            <person name="Rajput S."/>
            <person name="Deng P."/>
            <person name="Jia W."/>
            <person name="Huang R."/>
            <person name="Zhang M."/>
            <person name="Sun Y."/>
            <person name="Hu J."/>
            <person name="Fu X."/>
            <person name="Schnable P.S."/>
            <person name="Li F."/>
            <person name="Zhang H."/>
            <person name="Feng B."/>
            <person name="Zhu X."/>
            <person name="Liu R."/>
            <person name="Schnable J.C."/>
            <person name="Zhu J.-K."/>
            <person name="Zhang H."/>
        </authorList>
    </citation>
    <scope>NUCLEOTIDE SEQUENCE [LARGE SCALE GENOMIC DNA]</scope>
</reference>
<accession>A0A3L6PMC9</accession>
<dbReference type="Proteomes" id="UP000275267">
    <property type="component" value="Unassembled WGS sequence"/>
</dbReference>
<dbReference type="AlphaFoldDB" id="A0A3L6PMC9"/>
<dbReference type="PANTHER" id="PTHR35360">
    <property type="entry name" value="OS01G0324125 PROTEIN-RELATED"/>
    <property type="match status" value="1"/>
</dbReference>
<protein>
    <submittedName>
        <fullName evidence="1">Uncharacterized protein</fullName>
    </submittedName>
</protein>
<proteinExistence type="predicted"/>
<gene>
    <name evidence="1" type="ORF">C2845_PM14G01560</name>
</gene>
<comment type="caution">
    <text evidence="1">The sequence shown here is derived from an EMBL/GenBank/DDBJ whole genome shotgun (WGS) entry which is preliminary data.</text>
</comment>
<dbReference type="EMBL" id="PQIB02000016">
    <property type="protein sequence ID" value="RLM61003.1"/>
    <property type="molecule type" value="Genomic_DNA"/>
</dbReference>
<sequence>MAFQKPVSGNDEEASFRAGNFALGERIPLLAQRIYMYMYGFTRIRLTIGLTLIRSCVGVWRAGTCALVACIVCLEAVHRLEHEKVHDEGKAPFPGTLMAEALEKLFDERSSDGTWKQTGDTYVRDVLGKMQEMKHLLKTDDEPARVLPLSSWQEYRWDDDDDDDSGAGLSPELVADLLDRHVPCVGSLWTCPWYGYFDAGRDDTLVYRGCGGVEDDMEESEKLYGKDMVGSPTDSAAARCMCSCGTTRTRAPTVRSAGSTSRSSTRSRHLVWSPYNTLRQRIELIVPCNKT</sequence>
<dbReference type="PANTHER" id="PTHR35360:SF3">
    <property type="entry name" value="OS07G0492700 PROTEIN"/>
    <property type="match status" value="1"/>
</dbReference>
<dbReference type="OrthoDB" id="696348at2759"/>
<name>A0A3L6PMC9_PANMI</name>
<evidence type="ECO:0000313" key="1">
    <source>
        <dbReference type="EMBL" id="RLM61003.1"/>
    </source>
</evidence>